<name>T5KK87_MICMQ</name>
<dbReference type="EMBL" id="ATAO01000195">
    <property type="protein sequence ID" value="EQM75676.1"/>
    <property type="molecule type" value="Genomic_DNA"/>
</dbReference>
<feature type="transmembrane region" description="Helical" evidence="1">
    <location>
        <begin position="85"/>
        <end position="106"/>
    </location>
</feature>
<proteinExistence type="predicted"/>
<comment type="caution">
    <text evidence="2">The sequence shown here is derived from an EMBL/GenBank/DDBJ whole genome shotgun (WGS) entry which is preliminary data.</text>
</comment>
<evidence type="ECO:0000313" key="3">
    <source>
        <dbReference type="Proteomes" id="UP000016033"/>
    </source>
</evidence>
<dbReference type="NCBIfam" id="NF038065">
    <property type="entry name" value="Pr6Pr"/>
    <property type="match status" value="1"/>
</dbReference>
<keyword evidence="1" id="KW-1133">Transmembrane helix</keyword>
<dbReference type="RefSeq" id="WP_021200106.1">
    <property type="nucleotide sequence ID" value="NZ_ATAO01000195.1"/>
</dbReference>
<gene>
    <name evidence="2" type="ORF">L687_01200</name>
</gene>
<evidence type="ECO:0000313" key="2">
    <source>
        <dbReference type="EMBL" id="EQM75676.1"/>
    </source>
</evidence>
<evidence type="ECO:0008006" key="4">
    <source>
        <dbReference type="Google" id="ProtNLM"/>
    </source>
</evidence>
<feature type="transmembrane region" description="Helical" evidence="1">
    <location>
        <begin position="49"/>
        <end position="73"/>
    </location>
</feature>
<feature type="transmembrane region" description="Helical" evidence="1">
    <location>
        <begin position="118"/>
        <end position="139"/>
    </location>
</feature>
<dbReference type="PATRIC" id="fig|1333857.3.peg.2146"/>
<reference evidence="2 3" key="1">
    <citation type="journal article" date="2013" name="Genome Announc.">
        <title>Whole-genome sequences of five oyster-associated bacteria show potential for crude oil hydrocarbon degradation.</title>
        <authorList>
            <person name="Chauhan A."/>
            <person name="Green S."/>
            <person name="Pathak A."/>
            <person name="Thomas J."/>
            <person name="Venkatramanan R."/>
        </authorList>
    </citation>
    <scope>NUCLEOTIDE SEQUENCE [LARGE SCALE GENOMIC DNA]</scope>
    <source>
        <strain evidence="2 3">MF109</strain>
    </source>
</reference>
<feature type="transmembrane region" description="Helical" evidence="1">
    <location>
        <begin position="146"/>
        <end position="167"/>
    </location>
</feature>
<dbReference type="InterPro" id="IPR049713">
    <property type="entry name" value="Pr6Pr-like"/>
</dbReference>
<keyword evidence="1" id="KW-0812">Transmembrane</keyword>
<organism evidence="2 3">
    <name type="scientific">Microbacterium maritypicum MF109</name>
    <dbReference type="NCBI Taxonomy" id="1333857"/>
    <lineage>
        <taxon>Bacteria</taxon>
        <taxon>Bacillati</taxon>
        <taxon>Actinomycetota</taxon>
        <taxon>Actinomycetes</taxon>
        <taxon>Micrococcales</taxon>
        <taxon>Microbacteriaceae</taxon>
        <taxon>Microbacterium</taxon>
    </lineage>
</organism>
<dbReference type="Proteomes" id="UP000016033">
    <property type="component" value="Unassembled WGS sequence"/>
</dbReference>
<accession>T5KK87</accession>
<protein>
    <recommendedName>
        <fullName evidence="4">Integral membrane protein</fullName>
    </recommendedName>
</protein>
<feature type="transmembrane region" description="Helical" evidence="1">
    <location>
        <begin position="199"/>
        <end position="220"/>
    </location>
</feature>
<sequence length="239" mass="25486">MTTWWPYVRIAAAVLSAAAIIAQLIRTLEIAAAATTEWGAHLPTVISNFFSFFTIESNVLAVVALACGGFWALAHRGTTAEPRWLAILLMCASTYMIVTGVVYNLLLRGIELPQGSTVGWSNEVLHVVVPIIMLADVLFAPRRRALGWSAVGIAAIFPIVWVIYTLIRANLVIAPASGEPSWYPYPFLNPAQPGGYGGVALYVLLIAAIIIGAAALVVWVGRRRAVVSDSTADATIAAA</sequence>
<dbReference type="AlphaFoldDB" id="T5KK87"/>
<keyword evidence="1" id="KW-0472">Membrane</keyword>
<evidence type="ECO:0000256" key="1">
    <source>
        <dbReference type="SAM" id="Phobius"/>
    </source>
</evidence>